<proteinExistence type="predicted"/>
<protein>
    <submittedName>
        <fullName evidence="1">Uncharacterized protein</fullName>
    </submittedName>
</protein>
<name>A0AA35XYS0_METCP</name>
<gene>
    <name evidence="1" type="ORF">MCNOR_2082</name>
</gene>
<dbReference type="AlphaFoldDB" id="A0AA35XYS0"/>
<evidence type="ECO:0000313" key="2">
    <source>
        <dbReference type="Proteomes" id="UP001158598"/>
    </source>
</evidence>
<organism evidence="1 2">
    <name type="scientific">Methylococcus capsulatus</name>
    <dbReference type="NCBI Taxonomy" id="414"/>
    <lineage>
        <taxon>Bacteria</taxon>
        <taxon>Pseudomonadati</taxon>
        <taxon>Pseudomonadota</taxon>
        <taxon>Gammaproteobacteria</taxon>
        <taxon>Methylococcales</taxon>
        <taxon>Methylococcaceae</taxon>
        <taxon>Methylococcus</taxon>
    </lineage>
</organism>
<reference evidence="1" key="1">
    <citation type="submission" date="2023-03" db="EMBL/GenBank/DDBJ databases">
        <authorList>
            <person name="Pearce D."/>
        </authorList>
    </citation>
    <scope>NUCLEOTIDE SEQUENCE</scope>
    <source>
        <strain evidence="1">Mc</strain>
    </source>
</reference>
<sequence length="61" mass="7073">MVSRFCQGWVVSHQINELTRRSAGGSQNYPQNLWINRRGVSGTIARLESGLKHEDRLRHRI</sequence>
<evidence type="ECO:0000313" key="1">
    <source>
        <dbReference type="EMBL" id="CAI8828435.1"/>
    </source>
</evidence>
<dbReference type="EMBL" id="OX458332">
    <property type="protein sequence ID" value="CAI8828435.1"/>
    <property type="molecule type" value="Genomic_DNA"/>
</dbReference>
<dbReference type="Proteomes" id="UP001158598">
    <property type="component" value="Chromosome"/>
</dbReference>
<accession>A0AA35XYS0</accession>